<evidence type="ECO:0000313" key="21">
    <source>
        <dbReference type="Proteomes" id="UP000185687"/>
    </source>
</evidence>
<evidence type="ECO:0000256" key="4">
    <source>
        <dbReference type="ARBA" id="ARBA00004922"/>
    </source>
</evidence>
<comment type="cofactor">
    <cofactor evidence="2">
        <name>Mg(2+)</name>
        <dbReference type="ChEBI" id="CHEBI:18420"/>
    </cofactor>
</comment>
<feature type="transmembrane region" description="Helical" evidence="17">
    <location>
        <begin position="201"/>
        <end position="220"/>
    </location>
</feature>
<keyword evidence="12 17" id="KW-1133">Transmembrane helix</keyword>
<evidence type="ECO:0000256" key="14">
    <source>
        <dbReference type="ARBA" id="ARBA00023211"/>
    </source>
</evidence>
<dbReference type="GO" id="GO:0046872">
    <property type="term" value="F:metal ion binding"/>
    <property type="evidence" value="ECO:0007669"/>
    <property type="project" value="UniProtKB-KW"/>
</dbReference>
<evidence type="ECO:0000256" key="8">
    <source>
        <dbReference type="ARBA" id="ARBA00022679"/>
    </source>
</evidence>
<protein>
    <recommendedName>
        <fullName evidence="6">dolichyl-phosphooligosaccharide-protein glycotransferase</fullName>
        <ecNumber evidence="6">2.4.99.21</ecNumber>
    </recommendedName>
    <alternativeName>
        <fullName evidence="15">Oligosaccharyl transferase</fullName>
    </alternativeName>
</protein>
<keyword evidence="8 20" id="KW-0808">Transferase</keyword>
<dbReference type="InterPro" id="IPR003674">
    <property type="entry name" value="Oligo_trans_STT3"/>
</dbReference>
<dbReference type="EMBL" id="FTNP01000002">
    <property type="protein sequence ID" value="SIR54238.1"/>
    <property type="molecule type" value="Genomic_DNA"/>
</dbReference>
<dbReference type="EC" id="2.4.99.21" evidence="6"/>
<feature type="transmembrane region" description="Helical" evidence="17">
    <location>
        <begin position="520"/>
        <end position="539"/>
    </location>
</feature>
<evidence type="ECO:0000259" key="18">
    <source>
        <dbReference type="Pfam" id="PF18079"/>
    </source>
</evidence>
<evidence type="ECO:0000256" key="17">
    <source>
        <dbReference type="SAM" id="Phobius"/>
    </source>
</evidence>
<feature type="transmembrane region" description="Helical" evidence="17">
    <location>
        <begin position="259"/>
        <end position="278"/>
    </location>
</feature>
<evidence type="ECO:0000256" key="7">
    <source>
        <dbReference type="ARBA" id="ARBA00022676"/>
    </source>
</evidence>
<dbReference type="PANTHER" id="PTHR13872">
    <property type="entry name" value="DOLICHYL-DIPHOSPHOOLIGOSACCHARIDE--PROTEIN GLYCOSYLTRANSFERASE SUBUNIT"/>
    <property type="match status" value="1"/>
</dbReference>
<dbReference type="KEGG" id="hda:BB347_08090"/>
<dbReference type="Pfam" id="PF18079">
    <property type="entry name" value="AglB_L1"/>
    <property type="match status" value="1"/>
</dbReference>
<dbReference type="Proteomes" id="UP000185687">
    <property type="component" value="Unassembled WGS sequence"/>
</dbReference>
<evidence type="ECO:0000256" key="3">
    <source>
        <dbReference type="ARBA" id="ARBA00004651"/>
    </source>
</evidence>
<sequence length="810" mass="87696">MTDDSSALADATASFLETYDEGERALEAVLEADAKRETWTFDDVGVDSGTFGELVSRGIVEKEAGEYRVGNPRVVEAVLAGEEVAADDRSKVTAVPSLERPHWAAPRAIAGVVGALIFLFATRIVGFRSVFRGDDVVLPENDPYYYRYWMEQLIAESSGPTDFGTIAEMPDRAAGTRPFSHAANWWFAELAGGDAWAAEMVAAWLPVAGALALGVVLYLLGVVMTGDVRVGIAAILMIALAPMHAVYTGVGFLEHRVHQYVWLGVTLLALAWLAVDLTNRRDRTDDSWTAVRSHLEQPWTWVAAVTLGVAIALTNLAWGGGTLHLIPLAGYIGLRAALDVRSSVSPLGANLPVVTGVGLATAISVGVHRRWEWHDSFVAYAPTLVLGGSIAVLLAGEVWYRRQWAGTRLVGVQVVVTVAGIELFRRFRPEDIVWVRERSQDLFARDSAATEAASLFAAEHAFLFGPLMQLGMGYYIALIVLAWAVWALSTRYEPAWLLLIVYAACWTVYAAFMMRFGAQLMVVLAVPAGMGLVYLLSVLDLARAPKPFRSDEGTGRRRNDVSEHSEATIELPSSPQIAAYTVAVVVVVSAFSFVYLPGFVGQVATDDEQYETAQAIASHANATPDQGHDEYVLSSWGDNRLYNYFVSGDSDRYGYASSNYEEFRTDGDPDGWYDEFDGEVGYVVMEGGGGNVESDDAQSQLHGGVTGGNAPSVDHYKAIYVHDDRSVSAFAVVPGATLEGSVEPDETLEVATDASVSGETLEYERDVTADDDGDFEVTVPYAGEYSVGDDTIDVTEEDVMNGSEVEAASR</sequence>
<dbReference type="STRING" id="588898.BB347_08090"/>
<keyword evidence="11" id="KW-0460">Magnesium</keyword>
<dbReference type="Proteomes" id="UP000187321">
    <property type="component" value="Chromosome"/>
</dbReference>
<evidence type="ECO:0000256" key="2">
    <source>
        <dbReference type="ARBA" id="ARBA00001946"/>
    </source>
</evidence>
<evidence type="ECO:0000256" key="5">
    <source>
        <dbReference type="ARBA" id="ARBA00010810"/>
    </source>
</evidence>
<keyword evidence="21" id="KW-1185">Reference proteome</keyword>
<evidence type="ECO:0000256" key="12">
    <source>
        <dbReference type="ARBA" id="ARBA00022989"/>
    </source>
</evidence>
<organism evidence="20 21">
    <name type="scientific">Natronorubrum daqingense</name>
    <dbReference type="NCBI Taxonomy" id="588898"/>
    <lineage>
        <taxon>Archaea</taxon>
        <taxon>Methanobacteriati</taxon>
        <taxon>Methanobacteriota</taxon>
        <taxon>Stenosarchaea group</taxon>
        <taxon>Halobacteria</taxon>
        <taxon>Halobacteriales</taxon>
        <taxon>Natrialbaceae</taxon>
        <taxon>Natronorubrum</taxon>
    </lineage>
</organism>
<comment type="similarity">
    <text evidence="5">Belongs to the STT3 family.</text>
</comment>
<dbReference type="AlphaFoldDB" id="A0A1N7BSD8"/>
<dbReference type="EMBL" id="CP019327">
    <property type="protein sequence ID" value="APX96580.1"/>
    <property type="molecule type" value="Genomic_DNA"/>
</dbReference>
<evidence type="ECO:0000313" key="22">
    <source>
        <dbReference type="Proteomes" id="UP000187321"/>
    </source>
</evidence>
<keyword evidence="13 17" id="KW-0472">Membrane</keyword>
<evidence type="ECO:0000256" key="10">
    <source>
        <dbReference type="ARBA" id="ARBA00022723"/>
    </source>
</evidence>
<dbReference type="GO" id="GO:0004576">
    <property type="term" value="F:oligosaccharyl transferase activity"/>
    <property type="evidence" value="ECO:0007669"/>
    <property type="project" value="InterPro"/>
</dbReference>
<feature type="transmembrane region" description="Helical" evidence="17">
    <location>
        <begin position="232"/>
        <end position="253"/>
    </location>
</feature>
<feature type="transmembrane region" description="Helical" evidence="17">
    <location>
        <begin position="377"/>
        <end position="399"/>
    </location>
</feature>
<dbReference type="Gene3D" id="2.60.40.3390">
    <property type="match status" value="1"/>
</dbReference>
<comment type="pathway">
    <text evidence="4">Protein modification; protein glycosylation.</text>
</comment>
<dbReference type="RefSeq" id="WP_076580392.1">
    <property type="nucleotide sequence ID" value="NZ_CP019327.1"/>
</dbReference>
<feature type="transmembrane region" description="Helical" evidence="17">
    <location>
        <begin position="299"/>
        <end position="318"/>
    </location>
</feature>
<feature type="transmembrane region" description="Helical" evidence="17">
    <location>
        <begin position="495"/>
        <end position="513"/>
    </location>
</feature>
<feature type="transmembrane region" description="Helical" evidence="17">
    <location>
        <begin position="472"/>
        <end position="489"/>
    </location>
</feature>
<evidence type="ECO:0000256" key="6">
    <source>
        <dbReference type="ARBA" id="ARBA00012602"/>
    </source>
</evidence>
<comment type="cofactor">
    <cofactor evidence="1">
        <name>Mn(2+)</name>
        <dbReference type="ChEBI" id="CHEBI:29035"/>
    </cofactor>
</comment>
<evidence type="ECO:0000313" key="19">
    <source>
        <dbReference type="EMBL" id="APX96580.1"/>
    </source>
</evidence>
<comment type="catalytic activity">
    <reaction evidence="16">
        <text>an archaeal dolichyl phosphooligosaccharide + [protein]-L-asparagine = an archaeal dolichyl phosphate + a glycoprotein with the oligosaccharide chain attached by N-beta-D-glycosyl linkage to a protein L-asparagine.</text>
        <dbReference type="EC" id="2.4.99.21"/>
    </reaction>
</comment>
<dbReference type="InterPro" id="IPR041154">
    <property type="entry name" value="AglB_P1"/>
</dbReference>
<keyword evidence="7" id="KW-0328">Glycosyltransferase</keyword>
<evidence type="ECO:0000256" key="13">
    <source>
        <dbReference type="ARBA" id="ARBA00023136"/>
    </source>
</evidence>
<evidence type="ECO:0000256" key="16">
    <source>
        <dbReference type="ARBA" id="ARBA00034066"/>
    </source>
</evidence>
<feature type="domain" description="Archaeal glycosylation protein B peripheral" evidence="18">
    <location>
        <begin position="735"/>
        <end position="784"/>
    </location>
</feature>
<keyword evidence="14" id="KW-0464">Manganese</keyword>
<dbReference type="PANTHER" id="PTHR13872:SF1">
    <property type="entry name" value="DOLICHYL-DIPHOSPHOOLIGOSACCHARIDE--PROTEIN GLYCOSYLTRANSFERASE SUBUNIT STT3B"/>
    <property type="match status" value="1"/>
</dbReference>
<evidence type="ECO:0000256" key="11">
    <source>
        <dbReference type="ARBA" id="ARBA00022842"/>
    </source>
</evidence>
<evidence type="ECO:0000313" key="20">
    <source>
        <dbReference type="EMBL" id="SIR54238.1"/>
    </source>
</evidence>
<evidence type="ECO:0000256" key="9">
    <source>
        <dbReference type="ARBA" id="ARBA00022692"/>
    </source>
</evidence>
<reference evidence="19 22" key="1">
    <citation type="submission" date="2017-01" db="EMBL/GenBank/DDBJ databases">
        <title>Complete genome sequence of Haloterrigena daqingensis type strain (JX313T).</title>
        <authorList>
            <person name="Shuang W."/>
        </authorList>
    </citation>
    <scope>NUCLEOTIDE SEQUENCE [LARGE SCALE GENOMIC DNA]</scope>
    <source>
        <strain evidence="19 22">JX313</strain>
    </source>
</reference>
<keyword evidence="10" id="KW-0479">Metal-binding</keyword>
<proteinExistence type="inferred from homology"/>
<feature type="transmembrane region" description="Helical" evidence="17">
    <location>
        <begin position="108"/>
        <end position="131"/>
    </location>
</feature>
<name>A0A1N7BSD8_9EURY</name>
<keyword evidence="9 17" id="KW-0812">Transmembrane</keyword>
<comment type="subcellular location">
    <subcellularLocation>
        <location evidence="3">Cell membrane</location>
        <topology evidence="3">Multi-pass membrane protein</topology>
    </subcellularLocation>
</comment>
<dbReference type="OrthoDB" id="313284at2157"/>
<gene>
    <name evidence="19" type="ORF">BB347_08090</name>
    <name evidence="20" type="ORF">SAMN05421809_1334</name>
</gene>
<evidence type="ECO:0000256" key="1">
    <source>
        <dbReference type="ARBA" id="ARBA00001936"/>
    </source>
</evidence>
<dbReference type="GO" id="GO:0005886">
    <property type="term" value="C:plasma membrane"/>
    <property type="evidence" value="ECO:0007669"/>
    <property type="project" value="UniProtKB-SubCell"/>
</dbReference>
<reference evidence="20 21" key="2">
    <citation type="submission" date="2017-01" db="EMBL/GenBank/DDBJ databases">
        <authorList>
            <person name="Mah S.A."/>
            <person name="Swanson W.J."/>
            <person name="Moy G.W."/>
            <person name="Vacquier V.D."/>
        </authorList>
    </citation>
    <scope>NUCLEOTIDE SEQUENCE [LARGE SCALE GENOMIC DNA]</scope>
    <source>
        <strain evidence="20 21">CGMCC 1.8909</strain>
    </source>
</reference>
<dbReference type="GeneID" id="30955895"/>
<evidence type="ECO:0000256" key="15">
    <source>
        <dbReference type="ARBA" id="ARBA00030679"/>
    </source>
</evidence>
<feature type="transmembrane region" description="Helical" evidence="17">
    <location>
        <begin position="577"/>
        <end position="596"/>
    </location>
</feature>
<accession>A0A1N7BSD8</accession>